<dbReference type="InterPro" id="IPR000182">
    <property type="entry name" value="GNAT_dom"/>
</dbReference>
<feature type="domain" description="N-acetyltransferase" evidence="3">
    <location>
        <begin position="4"/>
        <end position="150"/>
    </location>
</feature>
<feature type="domain" description="N-acetyltransferase" evidence="3">
    <location>
        <begin position="155"/>
        <end position="289"/>
    </location>
</feature>
<dbReference type="CDD" id="cd04301">
    <property type="entry name" value="NAT_SF"/>
    <property type="match status" value="2"/>
</dbReference>
<dbReference type="PANTHER" id="PTHR43420">
    <property type="entry name" value="ACETYLTRANSFERASE"/>
    <property type="match status" value="1"/>
</dbReference>
<proteinExistence type="predicted"/>
<dbReference type="SUPFAM" id="SSF55729">
    <property type="entry name" value="Acyl-CoA N-acyltransferases (Nat)"/>
    <property type="match status" value="2"/>
</dbReference>
<dbReference type="InterPro" id="IPR050680">
    <property type="entry name" value="YpeA/RimI_acetyltransf"/>
</dbReference>
<organism evidence="4 5">
    <name type="scientific">Anaerocolumna chitinilytica</name>
    <dbReference type="NCBI Taxonomy" id="1727145"/>
    <lineage>
        <taxon>Bacteria</taxon>
        <taxon>Bacillati</taxon>
        <taxon>Bacillota</taxon>
        <taxon>Clostridia</taxon>
        <taxon>Lachnospirales</taxon>
        <taxon>Lachnospiraceae</taxon>
        <taxon>Anaerocolumna</taxon>
    </lineage>
</organism>
<dbReference type="KEGG" id="acht:bsdcttw_24420"/>
<dbReference type="PROSITE" id="PS51186">
    <property type="entry name" value="GNAT"/>
    <property type="match status" value="2"/>
</dbReference>
<sequence length="289" mass="33741">MAVLILHSLNDIQKEDIQKLIAICNEYDELKRQPDLKEEDNYNAKLNSFYCYYEQNKLLSVLIIFQPFESEAEITAYTLPSYRRQGYFKVLFNAACKELKKFGVSQIAFVVEYQSKDGKACVVDLGADMGRSDYLMAYNYKAKEKREDVGLMDDIIVTDLTNINRNEGIKTFQQIFNWEEEQIEELLNESLDSTDYHTYLAYIKGKAAGTLSIYQHNSSVSIFGFGIIKRYRGKGYGKSFLNHVLNIYKEEGKEKVLLQVESERQEAFLLYKKTGFDILEEYDYYYLDI</sequence>
<dbReference type="EMBL" id="AP023368">
    <property type="protein sequence ID" value="BCJ99401.1"/>
    <property type="molecule type" value="Genomic_DNA"/>
</dbReference>
<accession>A0A7I8DQ53</accession>
<dbReference type="InterPro" id="IPR016181">
    <property type="entry name" value="Acyl_CoA_acyltransferase"/>
</dbReference>
<dbReference type="Gene3D" id="3.40.630.30">
    <property type="match status" value="2"/>
</dbReference>
<reference evidence="4 5" key="2">
    <citation type="submission" date="2020-08" db="EMBL/GenBank/DDBJ databases">
        <authorList>
            <person name="Ueki A."/>
            <person name="Tonouchi A."/>
        </authorList>
    </citation>
    <scope>NUCLEOTIDE SEQUENCE [LARGE SCALE GENOMIC DNA]</scope>
    <source>
        <strain evidence="4 5">CTTW</strain>
    </source>
</reference>
<dbReference type="AlphaFoldDB" id="A0A7I8DQ53"/>
<reference evidence="4 5" key="1">
    <citation type="submission" date="2020-08" db="EMBL/GenBank/DDBJ databases">
        <title>Draft genome sequencing of an Anaerocolumna strain isolated from anoxic soil subjected to BSD treatment.</title>
        <authorList>
            <person name="Uek A."/>
            <person name="Tonouchi A."/>
        </authorList>
    </citation>
    <scope>NUCLEOTIDE SEQUENCE [LARGE SCALE GENOMIC DNA]</scope>
    <source>
        <strain evidence="4 5">CTTW</strain>
    </source>
</reference>
<keyword evidence="1 4" id="KW-0808">Transferase</keyword>
<dbReference type="GO" id="GO:0016747">
    <property type="term" value="F:acyltransferase activity, transferring groups other than amino-acyl groups"/>
    <property type="evidence" value="ECO:0007669"/>
    <property type="project" value="InterPro"/>
</dbReference>
<name>A0A7I8DQ53_9FIRM</name>
<evidence type="ECO:0000259" key="3">
    <source>
        <dbReference type="PROSITE" id="PS51186"/>
    </source>
</evidence>
<keyword evidence="2" id="KW-0012">Acyltransferase</keyword>
<evidence type="ECO:0000256" key="2">
    <source>
        <dbReference type="ARBA" id="ARBA00023315"/>
    </source>
</evidence>
<gene>
    <name evidence="4" type="ORF">bsdcttw_24420</name>
</gene>
<evidence type="ECO:0000313" key="4">
    <source>
        <dbReference type="EMBL" id="BCJ99401.1"/>
    </source>
</evidence>
<keyword evidence="5" id="KW-1185">Reference proteome</keyword>
<dbReference type="Proteomes" id="UP000515703">
    <property type="component" value="Chromosome"/>
</dbReference>
<dbReference type="Pfam" id="PF00583">
    <property type="entry name" value="Acetyltransf_1"/>
    <property type="match status" value="2"/>
</dbReference>
<protein>
    <submittedName>
        <fullName evidence="4">Acetyltransferase</fullName>
    </submittedName>
</protein>
<evidence type="ECO:0000313" key="5">
    <source>
        <dbReference type="Proteomes" id="UP000515703"/>
    </source>
</evidence>
<evidence type="ECO:0000256" key="1">
    <source>
        <dbReference type="ARBA" id="ARBA00022679"/>
    </source>
</evidence>
<dbReference type="RefSeq" id="WP_185255174.1">
    <property type="nucleotide sequence ID" value="NZ_AP023368.1"/>
</dbReference>